<name>A0A7Y0PLX6_9BACI</name>
<dbReference type="Gene3D" id="3.40.50.300">
    <property type="entry name" value="P-loop containing nucleotide triphosphate hydrolases"/>
    <property type="match status" value="1"/>
</dbReference>
<feature type="domain" description="ABC transmembrane type-1" evidence="9">
    <location>
        <begin position="21"/>
        <end position="303"/>
    </location>
</feature>
<dbReference type="GO" id="GO:0005886">
    <property type="term" value="C:plasma membrane"/>
    <property type="evidence" value="ECO:0007669"/>
    <property type="project" value="UniProtKB-SubCell"/>
</dbReference>
<dbReference type="InterPro" id="IPR003593">
    <property type="entry name" value="AAA+_ATPase"/>
</dbReference>
<sequence length="550" mass="62774">MQKIINCFRDHSTTRLKWLFLFTIFLLIISAITALVPIKFVEKIVNSLSEEATASQIVYFGCLYVLFQVINYCFQAISRSMADYVQYNVGNNLQLKLFRKLMYAELLALEKKNVFETSNILMEDCTYVNNQLMKPVIQSVFAFTSFCTALIYMLTINIQLTFIMVPLGIITAFASHAIQKRTDLNITNQRKGSHQLWKVFLEGISGIKTIRVFQYKEHYTTKVQERNNKLKKINIKQSYIENISENLIGLLFMLSIGTILIVSAFMVHQQQVSIGSMLAILLYNHMLTDPFLEIVEIRNKTTKLRISLDRIYSIFSLKEDSLLNAVAESIDTMEVSGLSFAYENKNIIDNLSFTVTKPANICIMGPSGCGKSTLAKILSKLYDTGENSVEFYKGGQSIAKPHVSYLMQDAYLFDLSIEENIKLANPNITRKQFNELISLSCLENVLERHQDIPIGMNGSRLSGGERKRVLIAQTLAKPNSDILLFDELSSSLDISTAEKIFRNLADLRMNKICIFIEHSDAYLHYMNIIFHYKDGNFHKIDNGTMCLEKS</sequence>
<keyword evidence="6 7" id="KW-0472">Membrane</keyword>
<evidence type="ECO:0000256" key="2">
    <source>
        <dbReference type="ARBA" id="ARBA00022692"/>
    </source>
</evidence>
<dbReference type="PROSITE" id="PS50929">
    <property type="entry name" value="ABC_TM1F"/>
    <property type="match status" value="1"/>
</dbReference>
<dbReference type="Pfam" id="PF00664">
    <property type="entry name" value="ABC_membrane"/>
    <property type="match status" value="1"/>
</dbReference>
<keyword evidence="5 7" id="KW-1133">Transmembrane helix</keyword>
<evidence type="ECO:0000256" key="1">
    <source>
        <dbReference type="ARBA" id="ARBA00004651"/>
    </source>
</evidence>
<feature type="transmembrane region" description="Helical" evidence="7">
    <location>
        <begin position="247"/>
        <end position="267"/>
    </location>
</feature>
<evidence type="ECO:0000259" key="8">
    <source>
        <dbReference type="PROSITE" id="PS50893"/>
    </source>
</evidence>
<dbReference type="PROSITE" id="PS00211">
    <property type="entry name" value="ABC_TRANSPORTER_1"/>
    <property type="match status" value="1"/>
</dbReference>
<dbReference type="Proteomes" id="UP000588491">
    <property type="component" value="Unassembled WGS sequence"/>
</dbReference>
<comment type="caution">
    <text evidence="10">The sequence shown here is derived from an EMBL/GenBank/DDBJ whole genome shotgun (WGS) entry which is preliminary data.</text>
</comment>
<evidence type="ECO:0000313" key="11">
    <source>
        <dbReference type="Proteomes" id="UP000588491"/>
    </source>
</evidence>
<reference evidence="10 11" key="1">
    <citation type="submission" date="2020-04" db="EMBL/GenBank/DDBJ databases">
        <title>Bacillus sp. UniB3 isolated from commercial digestive syrup.</title>
        <authorList>
            <person name="Thorat V."/>
            <person name="Kirdat K."/>
            <person name="Tiwarekar B."/>
            <person name="Yadav A."/>
        </authorList>
    </citation>
    <scope>NUCLEOTIDE SEQUENCE [LARGE SCALE GENOMIC DNA]</scope>
    <source>
        <strain evidence="10 11">UniB3</strain>
    </source>
</reference>
<dbReference type="InterPro" id="IPR027417">
    <property type="entry name" value="P-loop_NTPase"/>
</dbReference>
<dbReference type="RefSeq" id="WP_169188421.1">
    <property type="nucleotide sequence ID" value="NZ_JABBPK010000001.1"/>
</dbReference>
<dbReference type="InterPro" id="IPR011527">
    <property type="entry name" value="ABC1_TM_dom"/>
</dbReference>
<evidence type="ECO:0000256" key="7">
    <source>
        <dbReference type="SAM" id="Phobius"/>
    </source>
</evidence>
<organism evidence="10 11">
    <name type="scientific">Niallia alba</name>
    <dbReference type="NCBI Taxonomy" id="2729105"/>
    <lineage>
        <taxon>Bacteria</taxon>
        <taxon>Bacillati</taxon>
        <taxon>Bacillota</taxon>
        <taxon>Bacilli</taxon>
        <taxon>Bacillales</taxon>
        <taxon>Bacillaceae</taxon>
        <taxon>Niallia</taxon>
    </lineage>
</organism>
<dbReference type="PROSITE" id="PS50893">
    <property type="entry name" value="ABC_TRANSPORTER_2"/>
    <property type="match status" value="1"/>
</dbReference>
<keyword evidence="11" id="KW-1185">Reference proteome</keyword>
<accession>A0A7Y0PLX6</accession>
<feature type="transmembrane region" description="Helical" evidence="7">
    <location>
        <begin position="56"/>
        <end position="74"/>
    </location>
</feature>
<dbReference type="InterPro" id="IPR017871">
    <property type="entry name" value="ABC_transporter-like_CS"/>
</dbReference>
<dbReference type="Pfam" id="PF00005">
    <property type="entry name" value="ABC_tran"/>
    <property type="match status" value="1"/>
</dbReference>
<evidence type="ECO:0000256" key="6">
    <source>
        <dbReference type="ARBA" id="ARBA00023136"/>
    </source>
</evidence>
<dbReference type="EMBL" id="JABBPK010000001">
    <property type="protein sequence ID" value="NMO77492.1"/>
    <property type="molecule type" value="Genomic_DNA"/>
</dbReference>
<dbReference type="CDD" id="cd03228">
    <property type="entry name" value="ABCC_MRP_Like"/>
    <property type="match status" value="1"/>
</dbReference>
<protein>
    <submittedName>
        <fullName evidence="10">ABC transporter ATP-binding protein</fullName>
    </submittedName>
</protein>
<proteinExistence type="predicted"/>
<dbReference type="InterPro" id="IPR039421">
    <property type="entry name" value="Type_1_exporter"/>
</dbReference>
<evidence type="ECO:0000256" key="5">
    <source>
        <dbReference type="ARBA" id="ARBA00022989"/>
    </source>
</evidence>
<evidence type="ECO:0000259" key="9">
    <source>
        <dbReference type="PROSITE" id="PS50929"/>
    </source>
</evidence>
<keyword evidence="4 10" id="KW-0067">ATP-binding</keyword>
<dbReference type="AlphaFoldDB" id="A0A7Y0PLX6"/>
<dbReference type="InterPro" id="IPR003439">
    <property type="entry name" value="ABC_transporter-like_ATP-bd"/>
</dbReference>
<keyword evidence="3" id="KW-0547">Nucleotide-binding</keyword>
<evidence type="ECO:0000313" key="10">
    <source>
        <dbReference type="EMBL" id="NMO77492.1"/>
    </source>
</evidence>
<feature type="transmembrane region" description="Helical" evidence="7">
    <location>
        <begin position="18"/>
        <end position="36"/>
    </location>
</feature>
<evidence type="ECO:0000256" key="3">
    <source>
        <dbReference type="ARBA" id="ARBA00022741"/>
    </source>
</evidence>
<feature type="transmembrane region" description="Helical" evidence="7">
    <location>
        <begin position="160"/>
        <end position="178"/>
    </location>
</feature>
<gene>
    <name evidence="10" type="ORF">HHU08_10835</name>
</gene>
<dbReference type="SUPFAM" id="SSF52540">
    <property type="entry name" value="P-loop containing nucleoside triphosphate hydrolases"/>
    <property type="match status" value="1"/>
</dbReference>
<feature type="transmembrane region" description="Helical" evidence="7">
    <location>
        <begin position="136"/>
        <end position="154"/>
    </location>
</feature>
<dbReference type="GO" id="GO:0005524">
    <property type="term" value="F:ATP binding"/>
    <property type="evidence" value="ECO:0007669"/>
    <property type="project" value="UniProtKB-KW"/>
</dbReference>
<dbReference type="PANTHER" id="PTHR43394:SF1">
    <property type="entry name" value="ATP-BINDING CASSETTE SUB-FAMILY B MEMBER 10, MITOCHONDRIAL"/>
    <property type="match status" value="1"/>
</dbReference>
<dbReference type="Gene3D" id="1.20.1560.10">
    <property type="entry name" value="ABC transporter type 1, transmembrane domain"/>
    <property type="match status" value="1"/>
</dbReference>
<dbReference type="PANTHER" id="PTHR43394">
    <property type="entry name" value="ATP-DEPENDENT PERMEASE MDL1, MITOCHONDRIAL"/>
    <property type="match status" value="1"/>
</dbReference>
<dbReference type="GO" id="GO:0015421">
    <property type="term" value="F:ABC-type oligopeptide transporter activity"/>
    <property type="evidence" value="ECO:0007669"/>
    <property type="project" value="TreeGrafter"/>
</dbReference>
<evidence type="ECO:0000256" key="4">
    <source>
        <dbReference type="ARBA" id="ARBA00022840"/>
    </source>
</evidence>
<comment type="subcellular location">
    <subcellularLocation>
        <location evidence="1">Cell membrane</location>
        <topology evidence="1">Multi-pass membrane protein</topology>
    </subcellularLocation>
</comment>
<feature type="domain" description="ABC transporter" evidence="8">
    <location>
        <begin position="333"/>
        <end position="550"/>
    </location>
</feature>
<dbReference type="GO" id="GO:0016887">
    <property type="term" value="F:ATP hydrolysis activity"/>
    <property type="evidence" value="ECO:0007669"/>
    <property type="project" value="InterPro"/>
</dbReference>
<keyword evidence="2 7" id="KW-0812">Transmembrane</keyword>
<dbReference type="CDD" id="cd07346">
    <property type="entry name" value="ABC_6TM_exporters"/>
    <property type="match status" value="1"/>
</dbReference>
<dbReference type="SMART" id="SM00382">
    <property type="entry name" value="AAA"/>
    <property type="match status" value="1"/>
</dbReference>
<dbReference type="InterPro" id="IPR036640">
    <property type="entry name" value="ABC1_TM_sf"/>
</dbReference>
<dbReference type="SUPFAM" id="SSF90123">
    <property type="entry name" value="ABC transporter transmembrane region"/>
    <property type="match status" value="1"/>
</dbReference>